<dbReference type="PANTHER" id="PTHR48070">
    <property type="entry name" value="ESTERASE OVCA2"/>
    <property type="match status" value="1"/>
</dbReference>
<dbReference type="GO" id="GO:0016787">
    <property type="term" value="F:hydrolase activity"/>
    <property type="evidence" value="ECO:0007669"/>
    <property type="project" value="UniProtKB-KW"/>
</dbReference>
<dbReference type="PANTHER" id="PTHR48070:SF6">
    <property type="entry name" value="ESTERASE OVCA2"/>
    <property type="match status" value="1"/>
</dbReference>
<accession>A0A0L6U9X1</accession>
<reference evidence="3 4" key="1">
    <citation type="submission" date="2015-08" db="EMBL/GenBank/DDBJ databases">
        <title>Next Generation Sequencing and Analysis of the Genome of Puccinia sorghi L Schw, the Causal Agent of Maize Common Rust.</title>
        <authorList>
            <person name="Rochi L."/>
            <person name="Burguener G."/>
            <person name="Darino M."/>
            <person name="Turjanski A."/>
            <person name="Kreff E."/>
            <person name="Dieguez M.J."/>
            <person name="Sacco F."/>
        </authorList>
    </citation>
    <scope>NUCLEOTIDE SEQUENCE [LARGE SCALE GENOMIC DNA]</scope>
    <source>
        <strain evidence="3 4">RO10H11247</strain>
    </source>
</reference>
<dbReference type="OrthoDB" id="2094269at2759"/>
<organism evidence="3 4">
    <name type="scientific">Puccinia sorghi</name>
    <dbReference type="NCBI Taxonomy" id="27349"/>
    <lineage>
        <taxon>Eukaryota</taxon>
        <taxon>Fungi</taxon>
        <taxon>Dikarya</taxon>
        <taxon>Basidiomycota</taxon>
        <taxon>Pucciniomycotina</taxon>
        <taxon>Pucciniomycetes</taxon>
        <taxon>Pucciniales</taxon>
        <taxon>Pucciniaceae</taxon>
        <taxon>Puccinia</taxon>
    </lineage>
</organism>
<dbReference type="Gene3D" id="3.40.50.1820">
    <property type="entry name" value="alpha/beta hydrolase"/>
    <property type="match status" value="1"/>
</dbReference>
<protein>
    <recommendedName>
        <fullName evidence="2">Serine hydrolase domain-containing protein</fullName>
    </recommendedName>
</protein>
<dbReference type="Proteomes" id="UP000037035">
    <property type="component" value="Unassembled WGS sequence"/>
</dbReference>
<comment type="caution">
    <text evidence="3">The sequence shown here is derived from an EMBL/GenBank/DDBJ whole genome shotgun (WGS) entry which is preliminary data.</text>
</comment>
<keyword evidence="4" id="KW-1185">Reference proteome</keyword>
<dbReference type="VEuPathDB" id="FungiDB:VP01_826g6"/>
<proteinExistence type="predicted"/>
<dbReference type="InterPro" id="IPR050593">
    <property type="entry name" value="LovG"/>
</dbReference>
<feature type="domain" description="Serine hydrolase" evidence="2">
    <location>
        <begin position="15"/>
        <end position="179"/>
    </location>
</feature>
<evidence type="ECO:0000259" key="2">
    <source>
        <dbReference type="Pfam" id="PF03959"/>
    </source>
</evidence>
<dbReference type="InterPro" id="IPR029058">
    <property type="entry name" value="AB_hydrolase_fold"/>
</dbReference>
<dbReference type="AlphaFoldDB" id="A0A0L6U9X1"/>
<evidence type="ECO:0000256" key="1">
    <source>
        <dbReference type="ARBA" id="ARBA00022801"/>
    </source>
</evidence>
<dbReference type="Pfam" id="PF03959">
    <property type="entry name" value="FSH1"/>
    <property type="match status" value="1"/>
</dbReference>
<dbReference type="STRING" id="27349.A0A0L6U9X1"/>
<keyword evidence="1" id="KW-0378">Hydrolase</keyword>
<dbReference type="InterPro" id="IPR005645">
    <property type="entry name" value="FSH-like_dom"/>
</dbReference>
<evidence type="ECO:0000313" key="4">
    <source>
        <dbReference type="Proteomes" id="UP000037035"/>
    </source>
</evidence>
<dbReference type="GO" id="GO:0005634">
    <property type="term" value="C:nucleus"/>
    <property type="evidence" value="ECO:0007669"/>
    <property type="project" value="TreeGrafter"/>
</dbReference>
<sequence>MGGKKRLTLPAWFSVFVDAPLVINVPDATGDDLNKYDSAAVATHTPETDPALIPRAWWRVKETTDGASETRRVYEGFDESMRFIRRVIDEQGPFDACFGFSQGAAMAAVVSSILEHPSLHSSFSEAPLAAQKPFKAAILVAGFRVDLPSVWNKGSDGTCTKLSTRSLHVIGNTDVIVSEGMEPPCSTAANPKMLMLKCSMHACNNQIAANR</sequence>
<dbReference type="EMBL" id="LAVV01013793">
    <property type="protein sequence ID" value="KNZ45316.1"/>
    <property type="molecule type" value="Genomic_DNA"/>
</dbReference>
<dbReference type="GO" id="GO:0005737">
    <property type="term" value="C:cytoplasm"/>
    <property type="evidence" value="ECO:0007669"/>
    <property type="project" value="TreeGrafter"/>
</dbReference>
<evidence type="ECO:0000313" key="3">
    <source>
        <dbReference type="EMBL" id="KNZ45316.1"/>
    </source>
</evidence>
<name>A0A0L6U9X1_9BASI</name>
<dbReference type="SUPFAM" id="SSF53474">
    <property type="entry name" value="alpha/beta-Hydrolases"/>
    <property type="match status" value="1"/>
</dbReference>
<gene>
    <name evidence="3" type="ORF">VP01_826g6</name>
</gene>